<feature type="repeat" description="ANK" evidence="1">
    <location>
        <begin position="17"/>
        <end position="49"/>
    </location>
</feature>
<evidence type="ECO:0008006" key="4">
    <source>
        <dbReference type="Google" id="ProtNLM"/>
    </source>
</evidence>
<dbReference type="SUPFAM" id="SSF48403">
    <property type="entry name" value="Ankyrin repeat"/>
    <property type="match status" value="1"/>
</dbReference>
<dbReference type="InterPro" id="IPR002110">
    <property type="entry name" value="Ankyrin_rpt"/>
</dbReference>
<evidence type="ECO:0000313" key="2">
    <source>
        <dbReference type="EMBL" id="CAJ1390939.1"/>
    </source>
</evidence>
<dbReference type="InterPro" id="IPR036770">
    <property type="entry name" value="Ankyrin_rpt-contain_sf"/>
</dbReference>
<reference evidence="2" key="1">
    <citation type="submission" date="2023-08" db="EMBL/GenBank/DDBJ databases">
        <authorList>
            <person name="Chen Y."/>
            <person name="Shah S."/>
            <person name="Dougan E. K."/>
            <person name="Thang M."/>
            <person name="Chan C."/>
        </authorList>
    </citation>
    <scope>NUCLEOTIDE SEQUENCE</scope>
</reference>
<gene>
    <name evidence="2" type="ORF">EVOR1521_LOCUS16221</name>
</gene>
<evidence type="ECO:0000313" key="3">
    <source>
        <dbReference type="Proteomes" id="UP001178507"/>
    </source>
</evidence>
<dbReference type="Pfam" id="PF13637">
    <property type="entry name" value="Ank_4"/>
    <property type="match status" value="1"/>
</dbReference>
<keyword evidence="1" id="KW-0040">ANK repeat</keyword>
<sequence>MRVVTSPPSTARVFHGPGTRADSRAAISGHLDCVRLLVENGASLTKTDKLGFAAAAHARRKGHMPCARVLNEETALAVC</sequence>
<dbReference type="PROSITE" id="PS50088">
    <property type="entry name" value="ANK_REPEAT"/>
    <property type="match status" value="1"/>
</dbReference>
<dbReference type="Proteomes" id="UP001178507">
    <property type="component" value="Unassembled WGS sequence"/>
</dbReference>
<keyword evidence="3" id="KW-1185">Reference proteome</keyword>
<proteinExistence type="predicted"/>
<dbReference type="Gene3D" id="1.25.40.20">
    <property type="entry name" value="Ankyrin repeat-containing domain"/>
    <property type="match status" value="1"/>
</dbReference>
<evidence type="ECO:0000256" key="1">
    <source>
        <dbReference type="PROSITE-ProRule" id="PRU00023"/>
    </source>
</evidence>
<accession>A0AA36MY71</accession>
<organism evidence="2 3">
    <name type="scientific">Effrenium voratum</name>
    <dbReference type="NCBI Taxonomy" id="2562239"/>
    <lineage>
        <taxon>Eukaryota</taxon>
        <taxon>Sar</taxon>
        <taxon>Alveolata</taxon>
        <taxon>Dinophyceae</taxon>
        <taxon>Suessiales</taxon>
        <taxon>Symbiodiniaceae</taxon>
        <taxon>Effrenium</taxon>
    </lineage>
</organism>
<name>A0AA36MY71_9DINO</name>
<protein>
    <recommendedName>
        <fullName evidence="4">Ankyrin repeat protein</fullName>
    </recommendedName>
</protein>
<dbReference type="EMBL" id="CAUJNA010002179">
    <property type="protein sequence ID" value="CAJ1390939.1"/>
    <property type="molecule type" value="Genomic_DNA"/>
</dbReference>
<dbReference type="AlphaFoldDB" id="A0AA36MY71"/>
<comment type="caution">
    <text evidence="2">The sequence shown here is derived from an EMBL/GenBank/DDBJ whole genome shotgun (WGS) entry which is preliminary data.</text>
</comment>